<feature type="compositionally biased region" description="Polar residues" evidence="1">
    <location>
        <begin position="331"/>
        <end position="341"/>
    </location>
</feature>
<comment type="caution">
    <text evidence="2">The sequence shown here is derived from an EMBL/GenBank/DDBJ whole genome shotgun (WGS) entry which is preliminary data.</text>
</comment>
<organism evidence="2 3">
    <name type="scientific">Vibrio variabilis</name>
    <dbReference type="NCBI Taxonomy" id="990271"/>
    <lineage>
        <taxon>Bacteria</taxon>
        <taxon>Pseudomonadati</taxon>
        <taxon>Pseudomonadota</taxon>
        <taxon>Gammaproteobacteria</taxon>
        <taxon>Vibrionales</taxon>
        <taxon>Vibrionaceae</taxon>
        <taxon>Vibrio</taxon>
    </lineage>
</organism>
<evidence type="ECO:0000313" key="3">
    <source>
        <dbReference type="Proteomes" id="UP000029223"/>
    </source>
</evidence>
<evidence type="ECO:0000313" key="2">
    <source>
        <dbReference type="EMBL" id="GAL30331.1"/>
    </source>
</evidence>
<sequence>MTKLADLLAIEDANVKQMALKKWFMPYTDDVEVHGLEEEALTILLNLSSHHKGDQCEDWTDTGRAKTHLSNLENIESSLGELKWFHTHNLKFPDCRVREQRLIASPLGTEEMFVSSKSLEQSLGWAHNSATYRHVLWLLNSFRWQSKPTNVLSLVREGQWIWLELLQDLGLDVKQLVALQRAIKEHVPDSAFPKVVSPYSKQLRFPWDGNYVSITPIVNHSVQRELEVRARDKESKLSFVTSSLPNPANIGNLCASLGGHMKVMNYPLGLRATSRETLAGFRCKTGRYFDDYQITNYQICKVLNRMIGAEPLKTKKQRDKARDVQSKNPKKANSTVDTAID</sequence>
<keyword evidence="3" id="KW-1185">Reference proteome</keyword>
<reference evidence="3" key="1">
    <citation type="submission" date="2014-09" db="EMBL/GenBank/DDBJ databases">
        <title>Vibrio variabilis JCM 19239. (C206) whole genome shotgun sequence.</title>
        <authorList>
            <person name="Sawabe T."/>
            <person name="Meirelles P."/>
            <person name="Nakanishi M."/>
            <person name="Sayaka M."/>
            <person name="Hattori M."/>
            <person name="Ohkuma M."/>
        </authorList>
    </citation>
    <scope>NUCLEOTIDE SEQUENCE [LARGE SCALE GENOMIC DNA]</scope>
    <source>
        <strain evidence="3">JCM 19239</strain>
    </source>
</reference>
<reference evidence="3" key="2">
    <citation type="submission" date="2014-09" db="EMBL/GenBank/DDBJ databases">
        <authorList>
            <consortium name="NBRP consortium"/>
            <person name="Sawabe T."/>
            <person name="Meirelles P."/>
            <person name="Nakanishi M."/>
            <person name="Sayaka M."/>
            <person name="Hattori M."/>
            <person name="Ohkuma M."/>
        </authorList>
    </citation>
    <scope>NUCLEOTIDE SEQUENCE [LARGE SCALE GENOMIC DNA]</scope>
    <source>
        <strain evidence="3">JCM 19239</strain>
    </source>
</reference>
<gene>
    <name evidence="2" type="ORF">JCM19239_2677</name>
</gene>
<protein>
    <submittedName>
        <fullName evidence="2">Uncharacterized protein</fullName>
    </submittedName>
</protein>
<feature type="region of interest" description="Disordered" evidence="1">
    <location>
        <begin position="313"/>
        <end position="341"/>
    </location>
</feature>
<dbReference type="EMBL" id="BBMS01000091">
    <property type="protein sequence ID" value="GAL30331.1"/>
    <property type="molecule type" value="Genomic_DNA"/>
</dbReference>
<accession>A0ABQ0JNJ7</accession>
<name>A0ABQ0JNJ7_9VIBR</name>
<dbReference type="Proteomes" id="UP000029223">
    <property type="component" value="Unassembled WGS sequence"/>
</dbReference>
<evidence type="ECO:0000256" key="1">
    <source>
        <dbReference type="SAM" id="MobiDB-lite"/>
    </source>
</evidence>
<proteinExistence type="predicted"/>